<gene>
    <name evidence="4" type="ORF">SI8410_01000916</name>
</gene>
<dbReference type="InterPro" id="IPR035979">
    <property type="entry name" value="RBD_domain_sf"/>
</dbReference>
<dbReference type="PROSITE" id="PS50102">
    <property type="entry name" value="RRM"/>
    <property type="match status" value="1"/>
</dbReference>
<name>A0A7I8JZB0_SPIIN</name>
<evidence type="ECO:0000313" key="4">
    <source>
        <dbReference type="EMBL" id="CAA7388732.1"/>
    </source>
</evidence>
<dbReference type="InterPro" id="IPR052462">
    <property type="entry name" value="SLIRP/GR-RBP-like"/>
</dbReference>
<keyword evidence="5" id="KW-1185">Reference proteome</keyword>
<sequence length="190" mass="20775">MALCSCRCSPRFPTIFPQPSPQSRWPPTATGASPSKLVLGAPVAAALGLHRQPLPATSRFRRLCALADSSPKGQAPGLPPRNRVFIKGLPSSTSEGSLVKTFSQFGDVTRVKVITSKVSKQSLGFAYVWFELEEDAQVAVEEMNGKVSVRRPQFIQSVHCIQFFDGRYIHVAIADSESPTKQAKAIPYRF</sequence>
<dbReference type="OrthoDB" id="272703at2759"/>
<keyword evidence="1 2" id="KW-0694">RNA-binding</keyword>
<dbReference type="InterPro" id="IPR000504">
    <property type="entry name" value="RRM_dom"/>
</dbReference>
<dbReference type="InterPro" id="IPR012677">
    <property type="entry name" value="Nucleotide-bd_a/b_plait_sf"/>
</dbReference>
<evidence type="ECO:0000256" key="2">
    <source>
        <dbReference type="PROSITE-ProRule" id="PRU00176"/>
    </source>
</evidence>
<evidence type="ECO:0000313" key="5">
    <source>
        <dbReference type="Proteomes" id="UP000663760"/>
    </source>
</evidence>
<dbReference type="EMBL" id="LR746264">
    <property type="protein sequence ID" value="CAA7388732.1"/>
    <property type="molecule type" value="Genomic_DNA"/>
</dbReference>
<evidence type="ECO:0000256" key="1">
    <source>
        <dbReference type="ARBA" id="ARBA00022884"/>
    </source>
</evidence>
<dbReference type="Pfam" id="PF00076">
    <property type="entry name" value="RRM_1"/>
    <property type="match status" value="1"/>
</dbReference>
<evidence type="ECO:0000259" key="3">
    <source>
        <dbReference type="PROSITE" id="PS50102"/>
    </source>
</evidence>
<reference evidence="4" key="1">
    <citation type="submission" date="2020-02" db="EMBL/GenBank/DDBJ databases">
        <authorList>
            <person name="Scholz U."/>
            <person name="Mascher M."/>
            <person name="Fiebig A."/>
        </authorList>
    </citation>
    <scope>NUCLEOTIDE SEQUENCE</scope>
</reference>
<dbReference type="SMART" id="SM00360">
    <property type="entry name" value="RRM"/>
    <property type="match status" value="1"/>
</dbReference>
<dbReference type="SUPFAM" id="SSF54928">
    <property type="entry name" value="RNA-binding domain, RBD"/>
    <property type="match status" value="1"/>
</dbReference>
<dbReference type="Proteomes" id="UP000663760">
    <property type="component" value="Chromosome 1"/>
</dbReference>
<dbReference type="AlphaFoldDB" id="A0A7I8JZB0"/>
<feature type="domain" description="RRM" evidence="3">
    <location>
        <begin position="82"/>
        <end position="176"/>
    </location>
</feature>
<accession>A0A7I8JZB0</accession>
<protein>
    <recommendedName>
        <fullName evidence="3">RRM domain-containing protein</fullName>
    </recommendedName>
</protein>
<organism evidence="4 5">
    <name type="scientific">Spirodela intermedia</name>
    <name type="common">Intermediate duckweed</name>
    <dbReference type="NCBI Taxonomy" id="51605"/>
    <lineage>
        <taxon>Eukaryota</taxon>
        <taxon>Viridiplantae</taxon>
        <taxon>Streptophyta</taxon>
        <taxon>Embryophyta</taxon>
        <taxon>Tracheophyta</taxon>
        <taxon>Spermatophyta</taxon>
        <taxon>Magnoliopsida</taxon>
        <taxon>Liliopsida</taxon>
        <taxon>Araceae</taxon>
        <taxon>Lemnoideae</taxon>
        <taxon>Spirodela</taxon>
    </lineage>
</organism>
<dbReference type="Gene3D" id="3.30.70.330">
    <property type="match status" value="1"/>
</dbReference>
<dbReference type="GO" id="GO:0003723">
    <property type="term" value="F:RNA binding"/>
    <property type="evidence" value="ECO:0007669"/>
    <property type="project" value="UniProtKB-UniRule"/>
</dbReference>
<proteinExistence type="predicted"/>
<dbReference type="PANTHER" id="PTHR48027">
    <property type="entry name" value="HETEROGENEOUS NUCLEAR RIBONUCLEOPROTEIN 87F-RELATED"/>
    <property type="match status" value="1"/>
</dbReference>